<dbReference type="GO" id="GO:0051117">
    <property type="term" value="F:ATPase binding"/>
    <property type="evidence" value="ECO:0007669"/>
    <property type="project" value="TreeGrafter"/>
</dbReference>
<evidence type="ECO:0000313" key="10">
    <source>
        <dbReference type="EMBL" id="CCW36346.1"/>
    </source>
</evidence>
<dbReference type="FunFam" id="3.90.226.10:FF:000001">
    <property type="entry name" value="ATP-dependent Clp protease proteolytic subunit"/>
    <property type="match status" value="1"/>
</dbReference>
<gene>
    <name evidence="7" type="primary">clpP</name>
    <name evidence="10" type="ORF">CCALI_02552</name>
</gene>
<dbReference type="KEGG" id="ccz:CCALI_02552"/>
<dbReference type="PANTHER" id="PTHR10381:SF70">
    <property type="entry name" value="ATP-DEPENDENT CLP PROTEASE PROTEOLYTIC SUBUNIT"/>
    <property type="match status" value="1"/>
</dbReference>
<keyword evidence="11" id="KW-1185">Reference proteome</keyword>
<dbReference type="GO" id="GO:0009368">
    <property type="term" value="C:endopeptidase Clp complex"/>
    <property type="evidence" value="ECO:0007669"/>
    <property type="project" value="TreeGrafter"/>
</dbReference>
<keyword evidence="5 7" id="KW-0720">Serine protease</keyword>
<keyword evidence="4 7" id="KW-0378">Hydrolase</keyword>
<dbReference type="STRING" id="454171.CP488_01541"/>
<dbReference type="InterPro" id="IPR001907">
    <property type="entry name" value="ClpP"/>
</dbReference>
<comment type="similarity">
    <text evidence="1 7 9">Belongs to the peptidase S14 family.</text>
</comment>
<dbReference type="RefSeq" id="WP_016483856.1">
    <property type="nucleotide sequence ID" value="NC_021487.1"/>
</dbReference>
<evidence type="ECO:0000256" key="7">
    <source>
        <dbReference type="HAMAP-Rule" id="MF_00444"/>
    </source>
</evidence>
<dbReference type="Gene3D" id="3.90.226.10">
    <property type="entry name" value="2-enoyl-CoA Hydratase, Chain A, domain 1"/>
    <property type="match status" value="1"/>
</dbReference>
<feature type="active site" evidence="8">
    <location>
        <position position="106"/>
    </location>
</feature>
<reference evidence="11" key="1">
    <citation type="submission" date="2013-03" db="EMBL/GenBank/DDBJ databases">
        <title>Genome sequence of Chthonomonas calidirosea, the first sequenced genome from the Armatimonadetes phylum (formally candidate division OP10).</title>
        <authorList>
            <person name="Lee K.C.Y."/>
            <person name="Morgan X.C."/>
            <person name="Dunfield P.F."/>
            <person name="Tamas I."/>
            <person name="Houghton K.M."/>
            <person name="Vyssotski M."/>
            <person name="Ryan J.L.J."/>
            <person name="Lagutin K."/>
            <person name="McDonald I.R."/>
            <person name="Stott M.B."/>
        </authorList>
    </citation>
    <scope>NUCLEOTIDE SEQUENCE [LARGE SCALE GENOMIC DNA]</scope>
    <source>
        <strain evidence="11">DSM 23976 / ICMP 18418 / T49</strain>
    </source>
</reference>
<sequence length="203" mass="22784">MERKIETPQNVIPMVVEQSARGERAYDLYSRLLRDRIVFVGEPITDHLANLVIAELLFLEREDPDADIELYINSPGGSVSAGLAMYDIMQMLKCDVATICVGMAASMAAVLLAGGTAGKRYALPNSRIMIHSVAGGYEGPVQDAEIRLREMVRMQDVLTEILARHTHQPTDKVRRDMDRDYFMSPQEALEYGLIDKIVDKNER</sequence>
<comment type="catalytic activity">
    <reaction evidence="6 7 8">
        <text>Hydrolysis of proteins to small peptides in the presence of ATP and magnesium. alpha-casein is the usual test substrate. In the absence of ATP, only oligopeptides shorter than five residues are hydrolyzed (such as succinyl-Leu-Tyr-|-NHMec, and Leu-Tyr-Leu-|-Tyr-Trp, in which cleavage of the -Tyr-|-Leu- and -Tyr-|-Trp bonds also occurs).</text>
        <dbReference type="EC" id="3.4.21.92"/>
    </reaction>
</comment>
<dbReference type="InterPro" id="IPR018215">
    <property type="entry name" value="ClpP_Ser_AS"/>
</dbReference>
<dbReference type="InterPro" id="IPR029045">
    <property type="entry name" value="ClpP/crotonase-like_dom_sf"/>
</dbReference>
<dbReference type="MEROPS" id="S14.001"/>
<feature type="active site" description="Nucleophile" evidence="7">
    <location>
        <position position="106"/>
    </location>
</feature>
<dbReference type="SUPFAM" id="SSF52096">
    <property type="entry name" value="ClpP/crotonase"/>
    <property type="match status" value="1"/>
</dbReference>
<feature type="active site" evidence="7">
    <location>
        <position position="131"/>
    </location>
</feature>
<dbReference type="GO" id="GO:0006515">
    <property type="term" value="P:protein quality control for misfolded or incompletely synthesized proteins"/>
    <property type="evidence" value="ECO:0007669"/>
    <property type="project" value="TreeGrafter"/>
</dbReference>
<dbReference type="EMBL" id="HF951689">
    <property type="protein sequence ID" value="CCW36346.1"/>
    <property type="molecule type" value="Genomic_DNA"/>
</dbReference>
<dbReference type="HAMAP" id="MF_00444">
    <property type="entry name" value="ClpP"/>
    <property type="match status" value="1"/>
</dbReference>
<comment type="function">
    <text evidence="7">Cleaves peptides in various proteins in a process that requires ATP hydrolysis. Has a chymotrypsin-like activity. Plays a major role in the degradation of misfolded proteins.</text>
</comment>
<dbReference type="OrthoDB" id="9802800at2"/>
<dbReference type="NCBIfam" id="NF009205">
    <property type="entry name" value="PRK12553.1"/>
    <property type="match status" value="1"/>
</dbReference>
<dbReference type="Pfam" id="PF00574">
    <property type="entry name" value="CLP_protease"/>
    <property type="match status" value="1"/>
</dbReference>
<evidence type="ECO:0000256" key="2">
    <source>
        <dbReference type="ARBA" id="ARBA00022490"/>
    </source>
</evidence>
<dbReference type="InParanoid" id="S0F018"/>
<evidence type="ECO:0000313" key="11">
    <source>
        <dbReference type="Proteomes" id="UP000014227"/>
    </source>
</evidence>
<dbReference type="EC" id="3.4.21.92" evidence="7"/>
<accession>S0F018</accession>
<evidence type="ECO:0000256" key="3">
    <source>
        <dbReference type="ARBA" id="ARBA00022670"/>
    </source>
</evidence>
<dbReference type="FunCoup" id="S0F018">
    <property type="interactions" value="421"/>
</dbReference>
<organism evidence="10 11">
    <name type="scientific">Chthonomonas calidirosea (strain DSM 23976 / ICMP 18418 / T49)</name>
    <dbReference type="NCBI Taxonomy" id="1303518"/>
    <lineage>
        <taxon>Bacteria</taxon>
        <taxon>Bacillati</taxon>
        <taxon>Armatimonadota</taxon>
        <taxon>Chthonomonadia</taxon>
        <taxon>Chthonomonadales</taxon>
        <taxon>Chthonomonadaceae</taxon>
        <taxon>Chthonomonas</taxon>
    </lineage>
</organism>
<evidence type="ECO:0000256" key="8">
    <source>
        <dbReference type="PROSITE-ProRule" id="PRU10085"/>
    </source>
</evidence>
<keyword evidence="2 7" id="KW-0963">Cytoplasm</keyword>
<keyword evidence="3 7" id="KW-0645">Protease</keyword>
<comment type="subcellular location">
    <subcellularLocation>
        <location evidence="7">Cytoplasm</location>
    </subcellularLocation>
</comment>
<dbReference type="PRINTS" id="PR00127">
    <property type="entry name" value="CLPPROTEASEP"/>
</dbReference>
<dbReference type="eggNOG" id="COG0740">
    <property type="taxonomic scope" value="Bacteria"/>
</dbReference>
<dbReference type="NCBIfam" id="NF001368">
    <property type="entry name" value="PRK00277.1"/>
    <property type="match status" value="1"/>
</dbReference>
<evidence type="ECO:0000256" key="4">
    <source>
        <dbReference type="ARBA" id="ARBA00022801"/>
    </source>
</evidence>
<proteinExistence type="inferred from homology"/>
<dbReference type="Proteomes" id="UP000014227">
    <property type="component" value="Chromosome I"/>
</dbReference>
<dbReference type="InterPro" id="IPR023562">
    <property type="entry name" value="ClpP/TepA"/>
</dbReference>
<evidence type="ECO:0000256" key="1">
    <source>
        <dbReference type="ARBA" id="ARBA00007039"/>
    </source>
</evidence>
<evidence type="ECO:0000256" key="9">
    <source>
        <dbReference type="RuleBase" id="RU003567"/>
    </source>
</evidence>
<dbReference type="HOGENOM" id="CLU_058707_3_2_0"/>
<evidence type="ECO:0000256" key="5">
    <source>
        <dbReference type="ARBA" id="ARBA00022825"/>
    </source>
</evidence>
<dbReference type="GO" id="GO:0004176">
    <property type="term" value="F:ATP-dependent peptidase activity"/>
    <property type="evidence" value="ECO:0007669"/>
    <property type="project" value="InterPro"/>
</dbReference>
<name>S0F018_CHTCT</name>
<comment type="subunit">
    <text evidence="7">Fourteen ClpP subunits assemble into 2 heptameric rings which stack back to back to give a disk-like structure with a central cavity, resembling the structure of eukaryotic proteasomes.</text>
</comment>
<dbReference type="CDD" id="cd07017">
    <property type="entry name" value="S14_ClpP_2"/>
    <property type="match status" value="1"/>
</dbReference>
<dbReference type="PATRIC" id="fig|1303518.3.peg.2649"/>
<dbReference type="GO" id="GO:0004252">
    <property type="term" value="F:serine-type endopeptidase activity"/>
    <property type="evidence" value="ECO:0007669"/>
    <property type="project" value="UniProtKB-UniRule"/>
</dbReference>
<dbReference type="AlphaFoldDB" id="S0F018"/>
<dbReference type="GO" id="GO:0005737">
    <property type="term" value="C:cytoplasm"/>
    <property type="evidence" value="ECO:0007669"/>
    <property type="project" value="UniProtKB-SubCell"/>
</dbReference>
<dbReference type="PROSITE" id="PS00381">
    <property type="entry name" value="CLP_PROTEASE_SER"/>
    <property type="match status" value="1"/>
</dbReference>
<dbReference type="PANTHER" id="PTHR10381">
    <property type="entry name" value="ATP-DEPENDENT CLP PROTEASE PROTEOLYTIC SUBUNIT"/>
    <property type="match status" value="1"/>
</dbReference>
<protein>
    <recommendedName>
        <fullName evidence="7 9">ATP-dependent Clp protease proteolytic subunit</fullName>
        <ecNumber evidence="7">3.4.21.92</ecNumber>
    </recommendedName>
    <alternativeName>
        <fullName evidence="7">Endopeptidase Clp</fullName>
    </alternativeName>
</protein>
<evidence type="ECO:0000256" key="6">
    <source>
        <dbReference type="ARBA" id="ARBA00034021"/>
    </source>
</evidence>